<name>A0A261VHC4_9BORD</name>
<dbReference type="SUPFAM" id="SSF159709">
    <property type="entry name" value="PhnH-like"/>
    <property type="match status" value="1"/>
</dbReference>
<gene>
    <name evidence="1" type="ORF">CAL24_16975</name>
</gene>
<dbReference type="PIRSF" id="PIRSF020680">
    <property type="entry name" value="PhnH"/>
    <property type="match status" value="1"/>
</dbReference>
<keyword evidence="2" id="KW-1185">Reference proteome</keyword>
<dbReference type="Gene3D" id="3.40.50.11310">
    <property type="entry name" value="Bacterial phosphonate metabolism protein PhnH"/>
    <property type="match status" value="1"/>
</dbReference>
<keyword evidence="1" id="KW-0456">Lyase</keyword>
<dbReference type="InterPro" id="IPR038058">
    <property type="entry name" value="PhnH-like_sp"/>
</dbReference>
<dbReference type="GO" id="GO:0019634">
    <property type="term" value="P:organic phosphonate metabolic process"/>
    <property type="evidence" value="ECO:0007669"/>
    <property type="project" value="InterPro"/>
</dbReference>
<dbReference type="EMBL" id="NEVT01000007">
    <property type="protein sequence ID" value="OZI73554.1"/>
    <property type="molecule type" value="Genomic_DNA"/>
</dbReference>
<dbReference type="AlphaFoldDB" id="A0A261VHC4"/>
<proteinExistence type="predicted"/>
<sequence length="202" mass="20991">MQTLSSAVEAAPLPGFQDAVAQSQATFRAALHALAHPGDIQEIAAECGVPPGLSPAMTAMLLALADVDTPVWLPAGVDEAVRRFLRFHCGCPLVDEPAQARFVVAPAGAAAPDLAHCHPGEPAYPDLSATVLLEVESLAAGAAVTLAGPGIATRRTLRAAGLPAGFWAQWRANHQLFPLGVDVFLIQGNRLCGLPRTVIVED</sequence>
<dbReference type="InterPro" id="IPR008772">
    <property type="entry name" value="Phosphonate_metab_PhnH"/>
</dbReference>
<dbReference type="GO" id="GO:0016829">
    <property type="term" value="F:lyase activity"/>
    <property type="evidence" value="ECO:0007669"/>
    <property type="project" value="UniProtKB-KW"/>
</dbReference>
<organism evidence="1 2">
    <name type="scientific">Bordetella genomosp. 2</name>
    <dbReference type="NCBI Taxonomy" id="1983456"/>
    <lineage>
        <taxon>Bacteria</taxon>
        <taxon>Pseudomonadati</taxon>
        <taxon>Pseudomonadota</taxon>
        <taxon>Betaproteobacteria</taxon>
        <taxon>Burkholderiales</taxon>
        <taxon>Alcaligenaceae</taxon>
        <taxon>Bordetella</taxon>
    </lineage>
</organism>
<reference evidence="2" key="1">
    <citation type="submission" date="2017-05" db="EMBL/GenBank/DDBJ databases">
        <title>Complete and WGS of Bordetella genogroups.</title>
        <authorList>
            <person name="Spilker T."/>
            <person name="Lipuma J."/>
        </authorList>
    </citation>
    <scope>NUCLEOTIDE SEQUENCE [LARGE SCALE GENOMIC DNA]</scope>
    <source>
        <strain evidence="2">AU8256</strain>
    </source>
</reference>
<comment type="caution">
    <text evidence="1">The sequence shown here is derived from an EMBL/GenBank/DDBJ whole genome shotgun (WGS) entry which is preliminary data.</text>
</comment>
<accession>A0A261VHC4</accession>
<evidence type="ECO:0000313" key="1">
    <source>
        <dbReference type="EMBL" id="OZI73554.1"/>
    </source>
</evidence>
<dbReference type="RefSeq" id="WP_094807339.1">
    <property type="nucleotide sequence ID" value="NZ_NEVT01000007.1"/>
</dbReference>
<protein>
    <submittedName>
        <fullName evidence="1">Phosphonate C-P lyase system protein PhnH</fullName>
    </submittedName>
</protein>
<dbReference type="Proteomes" id="UP000215633">
    <property type="component" value="Unassembled WGS sequence"/>
</dbReference>
<evidence type="ECO:0000313" key="2">
    <source>
        <dbReference type="Proteomes" id="UP000215633"/>
    </source>
</evidence>
<dbReference type="NCBIfam" id="TIGR03292">
    <property type="entry name" value="PhnH_redo"/>
    <property type="match status" value="1"/>
</dbReference>
<dbReference type="Pfam" id="PF05845">
    <property type="entry name" value="PhnH"/>
    <property type="match status" value="1"/>
</dbReference>